<proteinExistence type="inferred from homology"/>
<evidence type="ECO:0000256" key="3">
    <source>
        <dbReference type="ARBA" id="ARBA00023015"/>
    </source>
</evidence>
<evidence type="ECO:0000256" key="4">
    <source>
        <dbReference type="ARBA" id="ARBA00023027"/>
    </source>
</evidence>
<keyword evidence="4 7" id="KW-0520">NAD</keyword>
<evidence type="ECO:0000256" key="5">
    <source>
        <dbReference type="ARBA" id="ARBA00023125"/>
    </source>
</evidence>
<dbReference type="SUPFAM" id="SSF51735">
    <property type="entry name" value="NAD(P)-binding Rossmann-fold domains"/>
    <property type="match status" value="1"/>
</dbReference>
<evidence type="ECO:0000256" key="2">
    <source>
        <dbReference type="ARBA" id="ARBA00022491"/>
    </source>
</evidence>
<dbReference type="NCBIfam" id="NF003992">
    <property type="entry name" value="PRK05472.2-1"/>
    <property type="match status" value="1"/>
</dbReference>
<evidence type="ECO:0000256" key="1">
    <source>
        <dbReference type="ARBA" id="ARBA00022490"/>
    </source>
</evidence>
<dbReference type="EMBL" id="JBHUFZ010000016">
    <property type="protein sequence ID" value="MFD1890142.1"/>
    <property type="molecule type" value="Genomic_DNA"/>
</dbReference>
<gene>
    <name evidence="7" type="primary">rex</name>
    <name evidence="9" type="ORF">ACFSCS_08085</name>
</gene>
<feature type="DNA-binding region" description="H-T-H motif" evidence="7">
    <location>
        <begin position="47"/>
        <end position="86"/>
    </location>
</feature>
<dbReference type="SUPFAM" id="SSF46785">
    <property type="entry name" value="Winged helix' DNA-binding domain"/>
    <property type="match status" value="1"/>
</dbReference>
<dbReference type="NCBIfam" id="NF003994">
    <property type="entry name" value="PRK05472.2-3"/>
    <property type="match status" value="1"/>
</dbReference>
<feature type="binding site" evidence="7">
    <location>
        <begin position="121"/>
        <end position="126"/>
    </location>
    <ligand>
        <name>NAD(+)</name>
        <dbReference type="ChEBI" id="CHEBI:57540"/>
    </ligand>
</feature>
<dbReference type="NCBIfam" id="NF003993">
    <property type="entry name" value="PRK05472.2-2"/>
    <property type="match status" value="1"/>
</dbReference>
<dbReference type="HAMAP" id="MF_01131">
    <property type="entry name" value="Rex"/>
    <property type="match status" value="1"/>
</dbReference>
<evidence type="ECO:0000313" key="9">
    <source>
        <dbReference type="EMBL" id="MFD1890142.1"/>
    </source>
</evidence>
<dbReference type="InterPro" id="IPR036291">
    <property type="entry name" value="NAD(P)-bd_dom_sf"/>
</dbReference>
<dbReference type="InterPro" id="IPR022876">
    <property type="entry name" value="Tscrpt_rep_Rex"/>
</dbReference>
<dbReference type="Pfam" id="PF02629">
    <property type="entry name" value="CoA_binding"/>
    <property type="match status" value="1"/>
</dbReference>
<protein>
    <recommendedName>
        <fullName evidence="7">Redox-sensing transcriptional repressor Rex</fullName>
    </recommendedName>
</protein>
<name>A0ABW4RUV7_9ACTN</name>
<keyword evidence="6 7" id="KW-0804">Transcription</keyword>
<comment type="function">
    <text evidence="7">Modulates transcription in response to changes in cellular NADH/NAD(+) redox state.</text>
</comment>
<dbReference type="PANTHER" id="PTHR35786">
    <property type="entry name" value="REDOX-SENSING TRANSCRIPTIONAL REPRESSOR REX"/>
    <property type="match status" value="1"/>
</dbReference>
<sequence>MQCNLAWVRHAGNVAWVRRAAASSQTRSVMSTPRPQIPEATIARLPSYLRALVDLDGNGVTTVSSTELAEAAGVQSALLRRDLSHFGSYGTRGVGYEVPVLMREIGEHVGTGTVWPVLVVGVGNMGRALAHHGASLDVSFQVVAMVDSNPAIVGTTVAGIQVRDQSDLEAVVAECRPRIAIITTPPEAAQQVCDRVVAAGVSSILNFAPVTLTIPEGATVRTVDLSQELQILAFHEARREPATDADTKELVR</sequence>
<dbReference type="InterPro" id="IPR009718">
    <property type="entry name" value="Rex_DNA-bd_C_dom"/>
</dbReference>
<evidence type="ECO:0000256" key="7">
    <source>
        <dbReference type="HAMAP-Rule" id="MF_01131"/>
    </source>
</evidence>
<keyword evidence="2 7" id="KW-0678">Repressor</keyword>
<dbReference type="InterPro" id="IPR036390">
    <property type="entry name" value="WH_DNA-bd_sf"/>
</dbReference>
<reference evidence="10" key="1">
    <citation type="journal article" date="2019" name="Int. J. Syst. Evol. Microbiol.">
        <title>The Global Catalogue of Microorganisms (GCM) 10K type strain sequencing project: providing services to taxonomists for standard genome sequencing and annotation.</title>
        <authorList>
            <consortium name="The Broad Institute Genomics Platform"/>
            <consortium name="The Broad Institute Genome Sequencing Center for Infectious Disease"/>
            <person name="Wu L."/>
            <person name="Ma J."/>
        </authorList>
    </citation>
    <scope>NUCLEOTIDE SEQUENCE [LARGE SCALE GENOMIC DNA]</scope>
    <source>
        <strain evidence="10">CAIM 431</strain>
    </source>
</reference>
<comment type="similarity">
    <text evidence="7">Belongs to the transcriptional regulatory Rex family.</text>
</comment>
<dbReference type="Proteomes" id="UP001597326">
    <property type="component" value="Unassembled WGS sequence"/>
</dbReference>
<dbReference type="InterPro" id="IPR058236">
    <property type="entry name" value="Rex_actinobacterial-type"/>
</dbReference>
<keyword evidence="5 7" id="KW-0238">DNA-binding</keyword>
<dbReference type="RefSeq" id="WP_343873158.1">
    <property type="nucleotide sequence ID" value="NZ_BAAAIX010000013.1"/>
</dbReference>
<keyword evidence="3 7" id="KW-0805">Transcription regulation</keyword>
<keyword evidence="10" id="KW-1185">Reference proteome</keyword>
<evidence type="ECO:0000259" key="8">
    <source>
        <dbReference type="SMART" id="SM00881"/>
    </source>
</evidence>
<dbReference type="Gene3D" id="1.10.10.10">
    <property type="entry name" value="Winged helix-like DNA-binding domain superfamily/Winged helix DNA-binding domain"/>
    <property type="match status" value="1"/>
</dbReference>
<comment type="caution">
    <text evidence="9">The sequence shown here is derived from an EMBL/GenBank/DDBJ whole genome shotgun (WGS) entry which is preliminary data.</text>
</comment>
<evidence type="ECO:0000256" key="6">
    <source>
        <dbReference type="ARBA" id="ARBA00023163"/>
    </source>
</evidence>
<dbReference type="SMART" id="SM00881">
    <property type="entry name" value="CoA_binding"/>
    <property type="match status" value="1"/>
</dbReference>
<dbReference type="NCBIfam" id="NF003989">
    <property type="entry name" value="PRK05472.1-3"/>
    <property type="match status" value="1"/>
</dbReference>
<comment type="subcellular location">
    <subcellularLocation>
        <location evidence="7">Cytoplasm</location>
    </subcellularLocation>
</comment>
<feature type="domain" description="CoA-binding" evidence="8">
    <location>
        <begin position="110"/>
        <end position="211"/>
    </location>
</feature>
<dbReference type="InterPro" id="IPR036388">
    <property type="entry name" value="WH-like_DNA-bd_sf"/>
</dbReference>
<accession>A0ABW4RUV7</accession>
<dbReference type="InterPro" id="IPR003781">
    <property type="entry name" value="CoA-bd"/>
</dbReference>
<dbReference type="NCBIfam" id="NF003995">
    <property type="entry name" value="PRK05472.2-4"/>
    <property type="match status" value="1"/>
</dbReference>
<dbReference type="Gene3D" id="3.40.50.720">
    <property type="entry name" value="NAD(P)-binding Rossmann-like Domain"/>
    <property type="match status" value="1"/>
</dbReference>
<comment type="subunit">
    <text evidence="7">Homodimer.</text>
</comment>
<dbReference type="NCBIfam" id="NF003996">
    <property type="entry name" value="PRK05472.2-5"/>
    <property type="match status" value="1"/>
</dbReference>
<organism evidence="9 10">
    <name type="scientific">Luteococcus peritonei</name>
    <dbReference type="NCBI Taxonomy" id="88874"/>
    <lineage>
        <taxon>Bacteria</taxon>
        <taxon>Bacillati</taxon>
        <taxon>Actinomycetota</taxon>
        <taxon>Actinomycetes</taxon>
        <taxon>Propionibacteriales</taxon>
        <taxon>Propionibacteriaceae</taxon>
        <taxon>Luteococcus</taxon>
    </lineage>
</organism>
<dbReference type="Pfam" id="PF06971">
    <property type="entry name" value="Put_DNA-bind_N"/>
    <property type="match status" value="1"/>
</dbReference>
<dbReference type="PANTHER" id="PTHR35786:SF1">
    <property type="entry name" value="REDOX-SENSING TRANSCRIPTIONAL REPRESSOR REX 1"/>
    <property type="match status" value="1"/>
</dbReference>
<keyword evidence="1 7" id="KW-0963">Cytoplasm</keyword>
<evidence type="ECO:0000313" key="10">
    <source>
        <dbReference type="Proteomes" id="UP001597326"/>
    </source>
</evidence>